<sequence>MGRWCWYMVKRLNMIALLLLFVGVFVIILANFNLFVLWRAPSLPVIWTLDLHSNVFTSPTIDSNGTLYVIDENKNLSAVSSDGELKWRFNLDDLTRGEPIVSEDGTIYVYTSNGTLYSITSDGVLKWKLEKVVLPFSSVTLASDGNIYACCNVASDNEQERPTITGFAKVTLDGNVEILNENISFQAIFERQDGKFYAVNQNGTVYLVSKSGEVLWEKNFTNSIFKIGFGLFTLPRGCVKADQEFIYSSSGGEVFSTSEQGILMWKFSGKSNSFFCPVVGNDGTLYLGYVNDGLSTSTIYALDPKGKVKWKYDLQGGISAHVIVCEDDQSKEVIYITSADGYIYKLTSDGKLVAKFKSQNSSGFYTSAVLSSEGILYAVSSDGRIYALKTNSKVSTNSTWYTKSANFENTRSVRNFMEK</sequence>
<evidence type="ECO:0008006" key="5">
    <source>
        <dbReference type="Google" id="ProtNLM"/>
    </source>
</evidence>
<feature type="transmembrane region" description="Helical" evidence="1">
    <location>
        <begin position="12"/>
        <end position="38"/>
    </location>
</feature>
<evidence type="ECO:0000259" key="3">
    <source>
        <dbReference type="Pfam" id="PF25292"/>
    </source>
</evidence>
<keyword evidence="1" id="KW-0812">Transmembrane</keyword>
<gene>
    <name evidence="4" type="ORF">ENM46_01430</name>
</gene>
<dbReference type="Gene3D" id="2.130.10.10">
    <property type="entry name" value="YVTN repeat-like/Quinoprotein amine dehydrogenase"/>
    <property type="match status" value="2"/>
</dbReference>
<feature type="domain" description="Pyrrolo-quinoline quinone repeat" evidence="2">
    <location>
        <begin position="45"/>
        <end position="132"/>
    </location>
</feature>
<accession>A0A7C5Y801</accession>
<comment type="caution">
    <text evidence="4">The sequence shown here is derived from an EMBL/GenBank/DDBJ whole genome shotgun (WGS) entry which is preliminary data.</text>
</comment>
<evidence type="ECO:0000259" key="2">
    <source>
        <dbReference type="Pfam" id="PF13360"/>
    </source>
</evidence>
<dbReference type="PANTHER" id="PTHR34512">
    <property type="entry name" value="CELL SURFACE PROTEIN"/>
    <property type="match status" value="1"/>
</dbReference>
<proteinExistence type="predicted"/>
<keyword evidence="1" id="KW-0472">Membrane</keyword>
<name>A0A7C5Y801_9BACT</name>
<dbReference type="Pfam" id="PF25292">
    <property type="entry name" value="Beta-prop_CGLA"/>
    <property type="match status" value="1"/>
</dbReference>
<dbReference type="PANTHER" id="PTHR34512:SF30">
    <property type="entry name" value="OUTER MEMBRANE PROTEIN ASSEMBLY FACTOR BAMB"/>
    <property type="match status" value="1"/>
</dbReference>
<dbReference type="InterPro" id="IPR015943">
    <property type="entry name" value="WD40/YVTN_repeat-like_dom_sf"/>
</dbReference>
<reference evidence="4" key="1">
    <citation type="journal article" date="2020" name="mSystems">
        <title>Genome- and Community-Level Interaction Insights into Carbon Utilization and Element Cycling Functions of Hydrothermarchaeota in Hydrothermal Sediment.</title>
        <authorList>
            <person name="Zhou Z."/>
            <person name="Liu Y."/>
            <person name="Xu W."/>
            <person name="Pan J."/>
            <person name="Luo Z.H."/>
            <person name="Li M."/>
        </authorList>
    </citation>
    <scope>NUCLEOTIDE SEQUENCE [LARGE SCALE GENOMIC DNA]</scope>
    <source>
        <strain evidence="4">SpSt-1088</strain>
    </source>
</reference>
<organism evidence="4">
    <name type="scientific">Fervidobacterium nodosum</name>
    <dbReference type="NCBI Taxonomy" id="2424"/>
    <lineage>
        <taxon>Bacteria</taxon>
        <taxon>Thermotogati</taxon>
        <taxon>Thermotogota</taxon>
        <taxon>Thermotogae</taxon>
        <taxon>Thermotogales</taxon>
        <taxon>Fervidobacteriaceae</taxon>
        <taxon>Fervidobacterium</taxon>
    </lineage>
</organism>
<dbReference type="SMART" id="SM00564">
    <property type="entry name" value="PQQ"/>
    <property type="match status" value="6"/>
</dbReference>
<dbReference type="InterPro" id="IPR002372">
    <property type="entry name" value="PQQ_rpt_dom"/>
</dbReference>
<dbReference type="Pfam" id="PF13360">
    <property type="entry name" value="PQQ_2"/>
    <property type="match status" value="1"/>
</dbReference>
<feature type="domain" description="Lambda-carrageenase beta-propeller" evidence="3">
    <location>
        <begin position="298"/>
        <end position="411"/>
    </location>
</feature>
<evidence type="ECO:0000313" key="4">
    <source>
        <dbReference type="EMBL" id="HHR33591.1"/>
    </source>
</evidence>
<dbReference type="InterPro" id="IPR057420">
    <property type="entry name" value="Beta-prop_CGLA"/>
</dbReference>
<dbReference type="EMBL" id="DRXW01000093">
    <property type="protein sequence ID" value="HHR33591.1"/>
    <property type="molecule type" value="Genomic_DNA"/>
</dbReference>
<dbReference type="InterPro" id="IPR011047">
    <property type="entry name" value="Quinoprotein_ADH-like_sf"/>
</dbReference>
<evidence type="ECO:0000256" key="1">
    <source>
        <dbReference type="SAM" id="Phobius"/>
    </source>
</evidence>
<dbReference type="SUPFAM" id="SSF50998">
    <property type="entry name" value="Quinoprotein alcohol dehydrogenase-like"/>
    <property type="match status" value="1"/>
</dbReference>
<dbReference type="InterPro" id="IPR018391">
    <property type="entry name" value="PQQ_b-propeller_rpt"/>
</dbReference>
<keyword evidence="1" id="KW-1133">Transmembrane helix</keyword>
<protein>
    <recommendedName>
        <fullName evidence="5">Pyrrolo-quinoline quinone</fullName>
    </recommendedName>
</protein>
<dbReference type="AlphaFoldDB" id="A0A7C5Y801"/>